<organism evidence="1 2">
    <name type="scientific">Meloidogyne enterolobii</name>
    <name type="common">Root-knot nematode worm</name>
    <name type="synonym">Meloidogyne mayaguensis</name>
    <dbReference type="NCBI Taxonomy" id="390850"/>
    <lineage>
        <taxon>Eukaryota</taxon>
        <taxon>Metazoa</taxon>
        <taxon>Ecdysozoa</taxon>
        <taxon>Nematoda</taxon>
        <taxon>Chromadorea</taxon>
        <taxon>Rhabditida</taxon>
        <taxon>Tylenchina</taxon>
        <taxon>Tylenchomorpha</taxon>
        <taxon>Tylenchoidea</taxon>
        <taxon>Meloidogynidae</taxon>
        <taxon>Meloidogyninae</taxon>
        <taxon>Meloidogyne</taxon>
    </lineage>
</organism>
<evidence type="ECO:0000313" key="1">
    <source>
        <dbReference type="EMBL" id="CAK5076095.1"/>
    </source>
</evidence>
<protein>
    <submittedName>
        <fullName evidence="1">Uncharacterized protein</fullName>
    </submittedName>
</protein>
<accession>A0ACB0ZAU6</accession>
<name>A0ACB0ZAU6_MELEN</name>
<gene>
    <name evidence="1" type="ORF">MENTE1834_LOCUS22942</name>
</gene>
<keyword evidence="2" id="KW-1185">Reference proteome</keyword>
<dbReference type="Proteomes" id="UP001497535">
    <property type="component" value="Unassembled WGS sequence"/>
</dbReference>
<dbReference type="EMBL" id="CAVMJV010000029">
    <property type="protein sequence ID" value="CAK5076095.1"/>
    <property type="molecule type" value="Genomic_DNA"/>
</dbReference>
<reference evidence="1" key="1">
    <citation type="submission" date="2023-11" db="EMBL/GenBank/DDBJ databases">
        <authorList>
            <person name="Poullet M."/>
        </authorList>
    </citation>
    <scope>NUCLEOTIDE SEQUENCE</scope>
    <source>
        <strain evidence="1">E1834</strain>
    </source>
</reference>
<sequence>METSTPLIGNSPHSRHSPFLTGHVFNSYHSETQIIRYMKRLENKDLSLVHSMIPLGSCTMKLNASCELIPISWPELANIHPFVPTEQAKGYSKIFNDLERWLCELTGYDKFSLQPNRY</sequence>
<comment type="caution">
    <text evidence="1">The sequence shown here is derived from an EMBL/GenBank/DDBJ whole genome shotgun (WGS) entry which is preliminary data.</text>
</comment>
<evidence type="ECO:0000313" key="2">
    <source>
        <dbReference type="Proteomes" id="UP001497535"/>
    </source>
</evidence>
<proteinExistence type="predicted"/>